<dbReference type="PANTHER" id="PTHR31758">
    <property type="entry name" value="BTB/POZ DOMAIN-CONTAINING PROTEIN YLR108C"/>
    <property type="match status" value="1"/>
</dbReference>
<keyword evidence="3" id="KW-1185">Reference proteome</keyword>
<dbReference type="Proteomes" id="UP000650833">
    <property type="component" value="Unassembled WGS sequence"/>
</dbReference>
<accession>A0A8H7UYJ9</accession>
<dbReference type="InterPro" id="IPR000210">
    <property type="entry name" value="BTB/POZ_dom"/>
</dbReference>
<dbReference type="SMART" id="SM00225">
    <property type="entry name" value="BTB"/>
    <property type="match status" value="1"/>
</dbReference>
<name>A0A8H7UYJ9_9FUNG</name>
<protein>
    <recommendedName>
        <fullName evidence="1">BTB domain-containing protein</fullName>
    </recommendedName>
</protein>
<dbReference type="PANTHER" id="PTHR31758:SF2">
    <property type="entry name" value="BTB_POZ DOMAIN-CONTAINING PROTEIN YLR108C"/>
    <property type="match status" value="1"/>
</dbReference>
<dbReference type="Pfam" id="PF02214">
    <property type="entry name" value="BTB_2"/>
    <property type="match status" value="1"/>
</dbReference>
<proteinExistence type="predicted"/>
<feature type="domain" description="BTB" evidence="1">
    <location>
        <begin position="16"/>
        <end position="111"/>
    </location>
</feature>
<evidence type="ECO:0000313" key="3">
    <source>
        <dbReference type="Proteomes" id="UP000650833"/>
    </source>
</evidence>
<dbReference type="Gene3D" id="3.30.710.10">
    <property type="entry name" value="Potassium Channel Kv1.1, Chain A"/>
    <property type="match status" value="2"/>
</dbReference>
<dbReference type="SUPFAM" id="SSF54695">
    <property type="entry name" value="POZ domain"/>
    <property type="match status" value="2"/>
</dbReference>
<comment type="caution">
    <text evidence="2">The sequence shown here is derived from an EMBL/GenBank/DDBJ whole genome shotgun (WGS) entry which is preliminary data.</text>
</comment>
<gene>
    <name evidence="2" type="ORF">INT46_010786</name>
</gene>
<dbReference type="InterPro" id="IPR011333">
    <property type="entry name" value="SKP1/BTB/POZ_sf"/>
</dbReference>
<sequence length="372" mass="43964">MKQHLQQQQQQIDLNTVFTILIEGRTFYISWKSLLSDGPTNFFTRHFNKTKSRLIHIDRSPEIFELIIRHLRGYPIVAKDECQHQDLLNDSHYYGLKQLTKNLKQFVYVQVGHTTFRLKWDLFNKDGPHNYFTGPLKHALLAPHTNDLGQAPSITIQRDPETFKDMIRHLQGYQIHVRDEQHRLRLLSDAQFYLFKRLRDKLSTVTTEQFYSEIVLHIKDIRPTQLQFDQDQIVYLHDKKLFHPIIQLDDVNICYHSVNSFMLEDGDIQLERGLQWTISNNIHIDKDCAIIIQENQSETHLRLSTYLQVLDAELKNMCTLHPNCSITWFGIEKALSRISVNAEDSKLHMSIEKMQVVRSRIQANMKRDFLES</sequence>
<organism evidence="2 3">
    <name type="scientific">Mucor plumbeus</name>
    <dbReference type="NCBI Taxonomy" id="97098"/>
    <lineage>
        <taxon>Eukaryota</taxon>
        <taxon>Fungi</taxon>
        <taxon>Fungi incertae sedis</taxon>
        <taxon>Mucoromycota</taxon>
        <taxon>Mucoromycotina</taxon>
        <taxon>Mucoromycetes</taxon>
        <taxon>Mucorales</taxon>
        <taxon>Mucorineae</taxon>
        <taxon>Mucoraceae</taxon>
        <taxon>Mucor</taxon>
    </lineage>
</organism>
<dbReference type="OrthoDB" id="2414723at2759"/>
<evidence type="ECO:0000313" key="2">
    <source>
        <dbReference type="EMBL" id="KAG2195219.1"/>
    </source>
</evidence>
<evidence type="ECO:0000259" key="1">
    <source>
        <dbReference type="SMART" id="SM00225"/>
    </source>
</evidence>
<dbReference type="InterPro" id="IPR003131">
    <property type="entry name" value="T1-type_BTB"/>
</dbReference>
<dbReference type="AlphaFoldDB" id="A0A8H7UYJ9"/>
<dbReference type="GO" id="GO:0051260">
    <property type="term" value="P:protein homooligomerization"/>
    <property type="evidence" value="ECO:0007669"/>
    <property type="project" value="InterPro"/>
</dbReference>
<dbReference type="EMBL" id="JAEPRC010000538">
    <property type="protein sequence ID" value="KAG2195219.1"/>
    <property type="molecule type" value="Genomic_DNA"/>
</dbReference>
<reference evidence="2" key="1">
    <citation type="submission" date="2020-12" db="EMBL/GenBank/DDBJ databases">
        <title>Metabolic potential, ecology and presence of endohyphal bacteria is reflected in genomic diversity of Mucoromycotina.</title>
        <authorList>
            <person name="Muszewska A."/>
            <person name="Okrasinska A."/>
            <person name="Steczkiewicz K."/>
            <person name="Drgas O."/>
            <person name="Orlowska M."/>
            <person name="Perlinska-Lenart U."/>
            <person name="Aleksandrzak-Piekarczyk T."/>
            <person name="Szatraj K."/>
            <person name="Zielenkiewicz U."/>
            <person name="Pilsyk S."/>
            <person name="Malc E."/>
            <person name="Mieczkowski P."/>
            <person name="Kruszewska J.S."/>
            <person name="Biernat P."/>
            <person name="Pawlowska J."/>
        </authorList>
    </citation>
    <scope>NUCLEOTIDE SEQUENCE</scope>
    <source>
        <strain evidence="2">CBS 226.32</strain>
    </source>
</reference>